<dbReference type="Proteomes" id="UP001601422">
    <property type="component" value="Unassembled WGS sequence"/>
</dbReference>
<dbReference type="PROSITE" id="PS51819">
    <property type="entry name" value="VOC"/>
    <property type="match status" value="1"/>
</dbReference>
<reference evidence="2 3" key="1">
    <citation type="submission" date="2024-10" db="EMBL/GenBank/DDBJ databases">
        <title>The Natural Products Discovery Center: Release of the First 8490 Sequenced Strains for Exploring Actinobacteria Biosynthetic Diversity.</title>
        <authorList>
            <person name="Kalkreuter E."/>
            <person name="Kautsar S.A."/>
            <person name="Yang D."/>
            <person name="Bader C.D."/>
            <person name="Teijaro C.N."/>
            <person name="Fluegel L."/>
            <person name="Davis C.M."/>
            <person name="Simpson J.R."/>
            <person name="Lauterbach L."/>
            <person name="Steele A.D."/>
            <person name="Gui C."/>
            <person name="Meng S."/>
            <person name="Li G."/>
            <person name="Viehrig K."/>
            <person name="Ye F."/>
            <person name="Su P."/>
            <person name="Kiefer A.F."/>
            <person name="Nichols A."/>
            <person name="Cepeda A.J."/>
            <person name="Yan W."/>
            <person name="Fan B."/>
            <person name="Jiang Y."/>
            <person name="Adhikari A."/>
            <person name="Zheng C.-J."/>
            <person name="Schuster L."/>
            <person name="Cowan T.M."/>
            <person name="Smanski M.J."/>
            <person name="Chevrette M.G."/>
            <person name="De Carvalho L.P.S."/>
            <person name="Shen B."/>
        </authorList>
    </citation>
    <scope>NUCLEOTIDE SEQUENCE [LARGE SCALE GENOMIC DNA]</scope>
    <source>
        <strain evidence="2 3">NPDC005497</strain>
    </source>
</reference>
<dbReference type="Gene3D" id="3.10.180.10">
    <property type="entry name" value="2,3-Dihydroxybiphenyl 1,2-Dioxygenase, domain 1"/>
    <property type="match status" value="1"/>
</dbReference>
<dbReference type="SUPFAM" id="SSF54593">
    <property type="entry name" value="Glyoxalase/Bleomycin resistance protein/Dihydroxybiphenyl dioxygenase"/>
    <property type="match status" value="1"/>
</dbReference>
<organism evidence="2 3">
    <name type="scientific">Streptomyces tibetensis</name>
    <dbReference type="NCBI Taxonomy" id="2382123"/>
    <lineage>
        <taxon>Bacteria</taxon>
        <taxon>Bacillati</taxon>
        <taxon>Actinomycetota</taxon>
        <taxon>Actinomycetes</taxon>
        <taxon>Kitasatosporales</taxon>
        <taxon>Streptomycetaceae</taxon>
        <taxon>Streptomyces</taxon>
    </lineage>
</organism>
<gene>
    <name evidence="2" type="ORF">ACFYQT_24305</name>
</gene>
<evidence type="ECO:0000313" key="2">
    <source>
        <dbReference type="EMBL" id="MFF0006550.1"/>
    </source>
</evidence>
<dbReference type="EMBL" id="JBIAJP010000007">
    <property type="protein sequence ID" value="MFF0006550.1"/>
    <property type="molecule type" value="Genomic_DNA"/>
</dbReference>
<dbReference type="Pfam" id="PF18029">
    <property type="entry name" value="Glyoxalase_6"/>
    <property type="match status" value="1"/>
</dbReference>
<comment type="caution">
    <text evidence="2">The sequence shown here is derived from an EMBL/GenBank/DDBJ whole genome shotgun (WGS) entry which is preliminary data.</text>
</comment>
<dbReference type="InterPro" id="IPR037523">
    <property type="entry name" value="VOC_core"/>
</dbReference>
<dbReference type="PANTHER" id="PTHR35908">
    <property type="entry name" value="HYPOTHETICAL FUSION PROTEIN"/>
    <property type="match status" value="1"/>
</dbReference>
<evidence type="ECO:0000259" key="1">
    <source>
        <dbReference type="PROSITE" id="PS51819"/>
    </source>
</evidence>
<evidence type="ECO:0000313" key="3">
    <source>
        <dbReference type="Proteomes" id="UP001601422"/>
    </source>
</evidence>
<dbReference type="RefSeq" id="WP_389831201.1">
    <property type="nucleotide sequence ID" value="NZ_JBIAJP010000007.1"/>
</dbReference>
<dbReference type="PANTHER" id="PTHR35908:SF1">
    <property type="entry name" value="CONSERVED PROTEIN"/>
    <property type="match status" value="1"/>
</dbReference>
<dbReference type="InterPro" id="IPR029068">
    <property type="entry name" value="Glyas_Bleomycin-R_OHBP_Dase"/>
</dbReference>
<keyword evidence="3" id="KW-1185">Reference proteome</keyword>
<proteinExistence type="predicted"/>
<feature type="domain" description="VOC" evidence="1">
    <location>
        <begin position="2"/>
        <end position="118"/>
    </location>
</feature>
<dbReference type="InterPro" id="IPR041581">
    <property type="entry name" value="Glyoxalase_6"/>
</dbReference>
<name>A0ABW6N3X6_9ACTN</name>
<accession>A0ABW6N3X6</accession>
<protein>
    <submittedName>
        <fullName evidence="2">VOC family protein</fullName>
    </submittedName>
</protein>
<dbReference type="CDD" id="cd06587">
    <property type="entry name" value="VOC"/>
    <property type="match status" value="1"/>
</dbReference>
<sequence length="139" mass="15129">MRLSAITLDCADPLALAAFYQQATGLELHPKSDADFAALEGENGLSLAFQRIDGYRAPSWPDPAVPQQLHCCFRVADLDETEARLLNLGAGRPEHQPNADRWRVLTDPAGHPFCIVGGFAEQPPPRCAPPPPNCRTSRS</sequence>